<name>A0AAD4VWP5_PRUDU</name>
<dbReference type="AlphaFoldDB" id="A0AAD4VWP5"/>
<organism evidence="2 3">
    <name type="scientific">Prunus dulcis</name>
    <name type="common">Almond</name>
    <name type="synonym">Amygdalus dulcis</name>
    <dbReference type="NCBI Taxonomy" id="3755"/>
    <lineage>
        <taxon>Eukaryota</taxon>
        <taxon>Viridiplantae</taxon>
        <taxon>Streptophyta</taxon>
        <taxon>Embryophyta</taxon>
        <taxon>Tracheophyta</taxon>
        <taxon>Spermatophyta</taxon>
        <taxon>Magnoliopsida</taxon>
        <taxon>eudicotyledons</taxon>
        <taxon>Gunneridae</taxon>
        <taxon>Pentapetalae</taxon>
        <taxon>rosids</taxon>
        <taxon>fabids</taxon>
        <taxon>Rosales</taxon>
        <taxon>Rosaceae</taxon>
        <taxon>Amygdaloideae</taxon>
        <taxon>Amygdaleae</taxon>
        <taxon>Prunus</taxon>
    </lineage>
</organism>
<evidence type="ECO:0000256" key="1">
    <source>
        <dbReference type="SAM" id="MobiDB-lite"/>
    </source>
</evidence>
<comment type="caution">
    <text evidence="2">The sequence shown here is derived from an EMBL/GenBank/DDBJ whole genome shotgun (WGS) entry which is preliminary data.</text>
</comment>
<evidence type="ECO:0000313" key="2">
    <source>
        <dbReference type="EMBL" id="KAI5332038.1"/>
    </source>
</evidence>
<feature type="region of interest" description="Disordered" evidence="1">
    <location>
        <begin position="19"/>
        <end position="39"/>
    </location>
</feature>
<feature type="compositionally biased region" description="Basic and acidic residues" evidence="1">
    <location>
        <begin position="19"/>
        <end position="34"/>
    </location>
</feature>
<gene>
    <name evidence="2" type="ORF">L3X38_022165</name>
</gene>
<dbReference type="Proteomes" id="UP001054821">
    <property type="component" value="Chromosome 4"/>
</dbReference>
<feature type="compositionally biased region" description="Basic and acidic residues" evidence="1">
    <location>
        <begin position="58"/>
        <end position="67"/>
    </location>
</feature>
<reference evidence="2 3" key="1">
    <citation type="journal article" date="2022" name="G3 (Bethesda)">
        <title>Whole-genome sequence and methylome profiling of the almond [Prunus dulcis (Mill.) D.A. Webb] cultivar 'Nonpareil'.</title>
        <authorList>
            <person name="D'Amico-Willman K.M."/>
            <person name="Ouma W.Z."/>
            <person name="Meulia T."/>
            <person name="Sideli G.M."/>
            <person name="Gradziel T.M."/>
            <person name="Fresnedo-Ramirez J."/>
        </authorList>
    </citation>
    <scope>NUCLEOTIDE SEQUENCE [LARGE SCALE GENOMIC DNA]</scope>
    <source>
        <tissue evidence="2">Leaf</tissue>
    </source>
</reference>
<sequence length="101" mass="12028">MVEKSYLRRRKWWPEEREIGGEESGKIDDPRRQSGDGWEAAEVTAGRWLRYERRERAEAEAAAERDSKRRRKTRNGEEGDSGRFCRFIRLCATKNNIRRAK</sequence>
<keyword evidence="3" id="KW-1185">Reference proteome</keyword>
<evidence type="ECO:0000313" key="3">
    <source>
        <dbReference type="Proteomes" id="UP001054821"/>
    </source>
</evidence>
<feature type="region of interest" description="Disordered" evidence="1">
    <location>
        <begin position="58"/>
        <end position="81"/>
    </location>
</feature>
<proteinExistence type="predicted"/>
<dbReference type="EMBL" id="JAJFAZ020000004">
    <property type="protein sequence ID" value="KAI5332038.1"/>
    <property type="molecule type" value="Genomic_DNA"/>
</dbReference>
<protein>
    <submittedName>
        <fullName evidence="2">Uncharacterized protein</fullName>
    </submittedName>
</protein>
<accession>A0AAD4VWP5</accession>